<dbReference type="Proteomes" id="UP000702544">
    <property type="component" value="Unassembled WGS sequence"/>
</dbReference>
<dbReference type="GO" id="GO:0005886">
    <property type="term" value="C:plasma membrane"/>
    <property type="evidence" value="ECO:0007669"/>
    <property type="project" value="UniProtKB-SubCell"/>
</dbReference>
<evidence type="ECO:0000256" key="10">
    <source>
        <dbReference type="RuleBase" id="RU000594"/>
    </source>
</evidence>
<dbReference type="PRINTS" id="PR00781">
    <property type="entry name" value="LIPOSIGPTASE"/>
</dbReference>
<feature type="transmembrane region" description="Helical" evidence="9">
    <location>
        <begin position="106"/>
        <end position="123"/>
    </location>
</feature>
<dbReference type="PANTHER" id="PTHR33695:SF1">
    <property type="entry name" value="LIPOPROTEIN SIGNAL PEPTIDASE"/>
    <property type="match status" value="1"/>
</dbReference>
<sequence>MPCRTLDCASGAKSARRTVTPNGYSRAEEATRREELASGVGVRSKLGILAATTGSILFLDLLTKFGVQNSLHLYDSIPVIGDFFRLTYIHNPGAAFGLHLGPYSRFIFLGLAFVALGVLLVMYRQTPAEDKLRLFAIGSIAGGALGNVIDRIRSAAGVVDFLDFGIGNLRWPVFNIADTAVTIGAILLLASLWAEDQQQREKGTSETN</sequence>
<dbReference type="EC" id="3.4.23.36" evidence="9"/>
<gene>
    <name evidence="9 12" type="primary">lspA</name>
    <name evidence="12" type="ORF">GWO12_05335</name>
</gene>
<dbReference type="InterPro" id="IPR001872">
    <property type="entry name" value="Peptidase_A8"/>
</dbReference>
<feature type="active site" evidence="9">
    <location>
        <position position="178"/>
    </location>
</feature>
<evidence type="ECO:0000256" key="4">
    <source>
        <dbReference type="ARBA" id="ARBA00022692"/>
    </source>
</evidence>
<dbReference type="AlphaFoldDB" id="A0AAE5CCQ6"/>
<accession>A0AAE5CCQ6</accession>
<comment type="caution">
    <text evidence="12">The sequence shown here is derived from an EMBL/GenBank/DDBJ whole genome shotgun (WGS) entry which is preliminary data.</text>
</comment>
<dbReference type="EMBL" id="JAACAK010000046">
    <property type="protein sequence ID" value="NIR74519.1"/>
    <property type="molecule type" value="Genomic_DNA"/>
</dbReference>
<evidence type="ECO:0000256" key="7">
    <source>
        <dbReference type="ARBA" id="ARBA00022989"/>
    </source>
</evidence>
<keyword evidence="3 9" id="KW-0645">Protease</keyword>
<protein>
    <recommendedName>
        <fullName evidence="9">Lipoprotein signal peptidase</fullName>
        <ecNumber evidence="9">3.4.23.36</ecNumber>
    </recommendedName>
    <alternativeName>
        <fullName evidence="9">Prolipoprotein signal peptidase</fullName>
    </alternativeName>
    <alternativeName>
        <fullName evidence="9">Signal peptidase II</fullName>
        <shortName evidence="9">SPase II</shortName>
    </alternativeName>
</protein>
<dbReference type="Pfam" id="PF01252">
    <property type="entry name" value="Peptidase_A8"/>
    <property type="match status" value="1"/>
</dbReference>
<dbReference type="GO" id="GO:0006508">
    <property type="term" value="P:proteolysis"/>
    <property type="evidence" value="ECO:0007669"/>
    <property type="project" value="UniProtKB-KW"/>
</dbReference>
<feature type="transmembrane region" description="Helical" evidence="9">
    <location>
        <begin position="169"/>
        <end position="194"/>
    </location>
</feature>
<name>A0AAE5CCQ6_9BACT</name>
<keyword evidence="2 9" id="KW-1003">Cell membrane</keyword>
<keyword evidence="4 9" id="KW-0812">Transmembrane</keyword>
<evidence type="ECO:0000256" key="8">
    <source>
        <dbReference type="ARBA" id="ARBA00023136"/>
    </source>
</evidence>
<keyword evidence="6 9" id="KW-0378">Hydrolase</keyword>
<dbReference type="NCBIfam" id="TIGR00077">
    <property type="entry name" value="lspA"/>
    <property type="match status" value="1"/>
</dbReference>
<comment type="pathway">
    <text evidence="9">Protein modification; lipoprotein biosynthesis (signal peptide cleavage).</text>
</comment>
<proteinExistence type="inferred from homology"/>
<evidence type="ECO:0000313" key="12">
    <source>
        <dbReference type="EMBL" id="NIR74519.1"/>
    </source>
</evidence>
<evidence type="ECO:0000256" key="11">
    <source>
        <dbReference type="RuleBase" id="RU004181"/>
    </source>
</evidence>
<dbReference type="PROSITE" id="PS00855">
    <property type="entry name" value="SPASE_II"/>
    <property type="match status" value="1"/>
</dbReference>
<dbReference type="HAMAP" id="MF_00161">
    <property type="entry name" value="LspA"/>
    <property type="match status" value="1"/>
</dbReference>
<feature type="active site" evidence="9">
    <location>
        <position position="160"/>
    </location>
</feature>
<organism evidence="12 13">
    <name type="scientific">Candidatus Kutchimonas denitrificans</name>
    <dbReference type="NCBI Taxonomy" id="3056748"/>
    <lineage>
        <taxon>Bacteria</taxon>
        <taxon>Pseudomonadati</taxon>
        <taxon>Gemmatimonadota</taxon>
        <taxon>Gemmatimonadia</taxon>
        <taxon>Candidatus Palauibacterales</taxon>
        <taxon>Candidatus Palauibacteraceae</taxon>
        <taxon>Candidatus Kutchimonas</taxon>
    </lineage>
</organism>
<evidence type="ECO:0000256" key="1">
    <source>
        <dbReference type="ARBA" id="ARBA00006139"/>
    </source>
</evidence>
<evidence type="ECO:0000313" key="13">
    <source>
        <dbReference type="Proteomes" id="UP000702544"/>
    </source>
</evidence>
<keyword evidence="8 9" id="KW-0472">Membrane</keyword>
<comment type="similarity">
    <text evidence="1 9 11">Belongs to the peptidase A8 family.</text>
</comment>
<keyword evidence="5 9" id="KW-0064">Aspartyl protease</keyword>
<comment type="function">
    <text evidence="9 10">This protein specifically catalyzes the removal of signal peptides from prolipoproteins.</text>
</comment>
<evidence type="ECO:0000256" key="5">
    <source>
        <dbReference type="ARBA" id="ARBA00022750"/>
    </source>
</evidence>
<reference evidence="12 13" key="1">
    <citation type="submission" date="2020-01" db="EMBL/GenBank/DDBJ databases">
        <title>Genomes assembled from Gulf of Kutch pelagic sediment metagenomes.</title>
        <authorList>
            <person name="Chandrashekar M."/>
            <person name="Mahajan M.S."/>
            <person name="Dave K.J."/>
            <person name="Vatsa P."/>
            <person name="Nathani N.M."/>
        </authorList>
    </citation>
    <scope>NUCLEOTIDE SEQUENCE [LARGE SCALE GENOMIC DNA]</scope>
    <source>
        <strain evidence="12">KS3-K002</strain>
    </source>
</reference>
<keyword evidence="7 9" id="KW-1133">Transmembrane helix</keyword>
<dbReference type="GO" id="GO:0004190">
    <property type="term" value="F:aspartic-type endopeptidase activity"/>
    <property type="evidence" value="ECO:0007669"/>
    <property type="project" value="UniProtKB-UniRule"/>
</dbReference>
<comment type="catalytic activity">
    <reaction evidence="9 10">
        <text>Release of signal peptides from bacterial membrane prolipoproteins. Hydrolyzes -Xaa-Yaa-Zaa-|-(S,diacylglyceryl)Cys-, in which Xaa is hydrophobic (preferably Leu), and Yaa (Ala or Ser) and Zaa (Gly or Ala) have small, neutral side chains.</text>
        <dbReference type="EC" id="3.4.23.36"/>
    </reaction>
</comment>
<evidence type="ECO:0000256" key="2">
    <source>
        <dbReference type="ARBA" id="ARBA00022475"/>
    </source>
</evidence>
<evidence type="ECO:0000256" key="3">
    <source>
        <dbReference type="ARBA" id="ARBA00022670"/>
    </source>
</evidence>
<dbReference type="PANTHER" id="PTHR33695">
    <property type="entry name" value="LIPOPROTEIN SIGNAL PEPTIDASE"/>
    <property type="match status" value="1"/>
</dbReference>
<evidence type="ECO:0000256" key="9">
    <source>
        <dbReference type="HAMAP-Rule" id="MF_00161"/>
    </source>
</evidence>
<comment type="caution">
    <text evidence="9">Lacks conserved residue(s) required for the propagation of feature annotation.</text>
</comment>
<comment type="subcellular location">
    <subcellularLocation>
        <location evidence="9">Cell membrane</location>
        <topology evidence="9">Multi-pass membrane protein</topology>
    </subcellularLocation>
</comment>
<evidence type="ECO:0000256" key="6">
    <source>
        <dbReference type="ARBA" id="ARBA00022801"/>
    </source>
</evidence>